<dbReference type="InterPro" id="IPR018108">
    <property type="entry name" value="MCP_transmembrane"/>
</dbReference>
<reference evidence="12 13" key="3">
    <citation type="journal article" date="2015" name="Genome Announc.">
        <title>Draft Genome Sequence of the Archiascomycetous Yeast Saitoella complicata.</title>
        <authorList>
            <person name="Yamauchi K."/>
            <person name="Kondo S."/>
            <person name="Hamamoto M."/>
            <person name="Takahashi Y."/>
            <person name="Ogura Y."/>
            <person name="Hayashi T."/>
            <person name="Nishida H."/>
        </authorList>
    </citation>
    <scope>NUCLEOTIDE SEQUENCE [LARGE SCALE GENOMIC DNA]</scope>
    <source>
        <strain evidence="12 13">NRRL Y-17804</strain>
    </source>
</reference>
<evidence type="ECO:0000313" key="13">
    <source>
        <dbReference type="Proteomes" id="UP000033140"/>
    </source>
</evidence>
<reference evidence="12 13" key="1">
    <citation type="journal article" date="2011" name="J. Gen. Appl. Microbiol.">
        <title>Draft genome sequencing of the enigmatic yeast Saitoella complicata.</title>
        <authorList>
            <person name="Nishida H."/>
            <person name="Hamamoto M."/>
            <person name="Sugiyama J."/>
        </authorList>
    </citation>
    <scope>NUCLEOTIDE SEQUENCE [LARGE SCALE GENOMIC DNA]</scope>
    <source>
        <strain evidence="12 13">NRRL Y-17804</strain>
    </source>
</reference>
<dbReference type="GO" id="GO:0005381">
    <property type="term" value="F:iron ion transmembrane transporter activity"/>
    <property type="evidence" value="ECO:0007669"/>
    <property type="project" value="UniProtKB-ARBA"/>
</dbReference>
<evidence type="ECO:0000256" key="1">
    <source>
        <dbReference type="ARBA" id="ARBA00004225"/>
    </source>
</evidence>
<organism evidence="12 13">
    <name type="scientific">Saitoella complicata (strain BCRC 22490 / CBS 7301 / JCM 7358 / NBRC 10748 / NRRL Y-17804)</name>
    <dbReference type="NCBI Taxonomy" id="698492"/>
    <lineage>
        <taxon>Eukaryota</taxon>
        <taxon>Fungi</taxon>
        <taxon>Dikarya</taxon>
        <taxon>Ascomycota</taxon>
        <taxon>Taphrinomycotina</taxon>
        <taxon>Taphrinomycotina incertae sedis</taxon>
        <taxon>Saitoella</taxon>
    </lineage>
</organism>
<evidence type="ECO:0000313" key="12">
    <source>
        <dbReference type="EMBL" id="GAO46192.1"/>
    </source>
</evidence>
<keyword evidence="4 8" id="KW-0812">Transmembrane</keyword>
<dbReference type="Proteomes" id="UP000033140">
    <property type="component" value="Unassembled WGS sequence"/>
</dbReference>
<keyword evidence="7 8" id="KW-0472">Membrane</keyword>
<keyword evidence="5 11" id="KW-1133">Transmembrane helix</keyword>
<dbReference type="AlphaFoldDB" id="A0A0E9N8G4"/>
<evidence type="ECO:0000256" key="10">
    <source>
        <dbReference type="SAM" id="MobiDB-lite"/>
    </source>
</evidence>
<dbReference type="PANTHER" id="PTHR45758">
    <property type="entry name" value="MITOFERRIN-1-RELATED"/>
    <property type="match status" value="1"/>
</dbReference>
<dbReference type="RefSeq" id="XP_019026886.1">
    <property type="nucleotide sequence ID" value="XM_019167237.1"/>
</dbReference>
<evidence type="ECO:0000256" key="8">
    <source>
        <dbReference type="PROSITE-ProRule" id="PRU00282"/>
    </source>
</evidence>
<evidence type="ECO:0000256" key="6">
    <source>
        <dbReference type="ARBA" id="ARBA00023128"/>
    </source>
</evidence>
<dbReference type="GO" id="GO:0031966">
    <property type="term" value="C:mitochondrial membrane"/>
    <property type="evidence" value="ECO:0007669"/>
    <property type="project" value="UniProtKB-SubCell"/>
</dbReference>
<comment type="subcellular location">
    <subcellularLocation>
        <location evidence="1">Mitochondrion membrane</location>
        <topology evidence="1">Multi-pass membrane protein</topology>
    </subcellularLocation>
</comment>
<feature type="repeat" description="Solcar" evidence="8">
    <location>
        <begin position="80"/>
        <end position="163"/>
    </location>
</feature>
<keyword evidence="13" id="KW-1185">Reference proteome</keyword>
<evidence type="ECO:0000256" key="4">
    <source>
        <dbReference type="ARBA" id="ARBA00022692"/>
    </source>
</evidence>
<feature type="compositionally biased region" description="Basic and acidic residues" evidence="10">
    <location>
        <begin position="176"/>
        <end position="194"/>
    </location>
</feature>
<dbReference type="PROSITE" id="PS50920">
    <property type="entry name" value="SOLCAR"/>
    <property type="match status" value="2"/>
</dbReference>
<evidence type="ECO:0000256" key="11">
    <source>
        <dbReference type="SAM" id="Phobius"/>
    </source>
</evidence>
<comment type="similarity">
    <text evidence="2 9">Belongs to the mitochondrial carrier (TC 2.A.29) family.</text>
</comment>
<gene>
    <name evidence="12" type="ORF">G7K_0429-t1</name>
</gene>
<protein>
    <recommendedName>
        <fullName evidence="14">Mitochondrial carrier protein</fullName>
    </recommendedName>
</protein>
<dbReference type="SUPFAM" id="SSF103506">
    <property type="entry name" value="Mitochondrial carrier"/>
    <property type="match status" value="1"/>
</dbReference>
<name>A0A0E9N8G4_SAICN</name>
<feature type="region of interest" description="Disordered" evidence="10">
    <location>
        <begin position="168"/>
        <end position="194"/>
    </location>
</feature>
<dbReference type="Pfam" id="PF00153">
    <property type="entry name" value="Mito_carr"/>
    <property type="match status" value="2"/>
</dbReference>
<dbReference type="Gene3D" id="1.50.40.10">
    <property type="entry name" value="Mitochondrial carrier domain"/>
    <property type="match status" value="1"/>
</dbReference>
<evidence type="ECO:0000256" key="7">
    <source>
        <dbReference type="ARBA" id="ARBA00023136"/>
    </source>
</evidence>
<dbReference type="OMA" id="VWVPIDV"/>
<feature type="repeat" description="Solcar" evidence="8">
    <location>
        <begin position="195"/>
        <end position="293"/>
    </location>
</feature>
<dbReference type="EMBL" id="BACD03000002">
    <property type="protein sequence ID" value="GAO46192.1"/>
    <property type="molecule type" value="Genomic_DNA"/>
</dbReference>
<comment type="caution">
    <text evidence="12">The sequence shown here is derived from an EMBL/GenBank/DDBJ whole genome shotgun (WGS) entry which is preliminary data.</text>
</comment>
<evidence type="ECO:0000256" key="9">
    <source>
        <dbReference type="RuleBase" id="RU000488"/>
    </source>
</evidence>
<dbReference type="OrthoDB" id="428293at2759"/>
<reference evidence="12 13" key="2">
    <citation type="journal article" date="2014" name="J. Gen. Appl. Microbiol.">
        <title>The early diverging ascomycetous budding yeast Saitoella complicata has three histone deacetylases belonging to the Clr6, Hos2, and Rpd3 lineages.</title>
        <authorList>
            <person name="Nishida H."/>
            <person name="Matsumoto T."/>
            <person name="Kondo S."/>
            <person name="Hamamoto M."/>
            <person name="Yoshikawa H."/>
        </authorList>
    </citation>
    <scope>NUCLEOTIDE SEQUENCE [LARGE SCALE GENOMIC DNA]</scope>
    <source>
        <strain evidence="12 13">NRRL Y-17804</strain>
    </source>
</reference>
<evidence type="ECO:0000256" key="5">
    <source>
        <dbReference type="ARBA" id="ARBA00022989"/>
    </source>
</evidence>
<keyword evidence="6" id="KW-0496">Mitochondrion</keyword>
<dbReference type="PANTHER" id="PTHR45758:SF3">
    <property type="entry name" value="MITOCHONDRIAL SUBSTRATE CARRIER FAMILY PROTEIN E"/>
    <property type="match status" value="1"/>
</dbReference>
<evidence type="ECO:0000256" key="3">
    <source>
        <dbReference type="ARBA" id="ARBA00022448"/>
    </source>
</evidence>
<dbReference type="InterPro" id="IPR023395">
    <property type="entry name" value="MCP_dom_sf"/>
</dbReference>
<keyword evidence="3 9" id="KW-0813">Transport</keyword>
<evidence type="ECO:0000256" key="2">
    <source>
        <dbReference type="ARBA" id="ARBA00006375"/>
    </source>
</evidence>
<feature type="transmembrane region" description="Helical" evidence="11">
    <location>
        <begin position="138"/>
        <end position="157"/>
    </location>
</feature>
<accession>A0A0E9N8G4</accession>
<proteinExistence type="inferred from homology"/>
<sequence>MDLGTIAASSAGALCSRLIMHPLDTLRIRTQTSLPIFPLGPLPSLYRGLPITLISVPALSLYLSTYREAKTQLENRGWGDGSATYLMSGTAAEVVSSFVWTPMENAKARMQIGESGGGTLEVLRGMWEREGLKAFFRGYWVGLVVFVPQNALYWVSYENFKKRYRRSAAPVGTPEPGHEHPEFEEKGGGEGEREHTFASYGACSAAATAVACTASNLLDVVKTRYQVSTSSHASFASQAGSGGGGRIGVWDVVRQLWGEARWGMCWKGLAPRLAYTVPGSLISMAVFESLKPDVKEGEGAFEAS</sequence>
<evidence type="ECO:0008006" key="14">
    <source>
        <dbReference type="Google" id="ProtNLM"/>
    </source>
</evidence>